<dbReference type="RefSeq" id="WP_221532492.1">
    <property type="nucleotide sequence ID" value="NZ_JAIGYP010000010.1"/>
</dbReference>
<comment type="caution">
    <text evidence="1">The sequence shown here is derived from an EMBL/GenBank/DDBJ whole genome shotgun (WGS) entry which is preliminary data.</text>
</comment>
<dbReference type="Pfam" id="PF13707">
    <property type="entry name" value="RloB"/>
    <property type="match status" value="1"/>
</dbReference>
<evidence type="ECO:0000313" key="2">
    <source>
        <dbReference type="Proteomes" id="UP000700059"/>
    </source>
</evidence>
<proteinExistence type="predicted"/>
<dbReference type="Proteomes" id="UP000700059">
    <property type="component" value="Unassembled WGS sequence"/>
</dbReference>
<evidence type="ECO:0000313" key="1">
    <source>
        <dbReference type="EMBL" id="MBX7491270.1"/>
    </source>
</evidence>
<sequence>MNKPNNISLEVWCEGESEKHYFDGLIEELKSETNKKIKIKIKSLPKKSYKNISISLEKEVYIDKVMIIIDLDRANNNNEELRNLKKLIAIIKKDVKNKFLFLTYYDFEDWLRFHFNDNTKNSKDNLYRKFNKQSSSEFKSDARNIYEKIKSKGGDICNAEDYFKMQDLFCDEAFVINEDNKNKIQSNLYNFRNIIKSIFAKSSLKQNPHC</sequence>
<keyword evidence="2" id="KW-1185">Reference proteome</keyword>
<dbReference type="EMBL" id="JAIGYQ010000010">
    <property type="protein sequence ID" value="MBX7491270.1"/>
    <property type="molecule type" value="Genomic_DNA"/>
</dbReference>
<accession>A0ABS7JPH6</accession>
<gene>
    <name evidence="1" type="ORF">K4G57_07335</name>
</gene>
<name>A0ABS7JPH6_9HELI</name>
<dbReference type="InterPro" id="IPR025591">
    <property type="entry name" value="RloB"/>
</dbReference>
<organism evidence="1 2">
    <name type="scientific">Helicobacter turcicus</name>
    <dbReference type="NCBI Taxonomy" id="2867412"/>
    <lineage>
        <taxon>Bacteria</taxon>
        <taxon>Pseudomonadati</taxon>
        <taxon>Campylobacterota</taxon>
        <taxon>Epsilonproteobacteria</taxon>
        <taxon>Campylobacterales</taxon>
        <taxon>Helicobacteraceae</taxon>
        <taxon>Helicobacter</taxon>
    </lineage>
</organism>
<reference evidence="1 2" key="1">
    <citation type="submission" date="2021-08" db="EMBL/GenBank/DDBJ databases">
        <title>Helicobacter spp. isolated from feces of Anatolian Ground Squirrel (Spermophilus xanthoprymnus) in Turkey.</title>
        <authorList>
            <person name="Aydin F."/>
            <person name="Abay S."/>
            <person name="Kayman T."/>
            <person name="Karakaya E."/>
            <person name="Saticioglu I.B."/>
        </authorList>
    </citation>
    <scope>NUCLEOTIDE SEQUENCE [LARGE SCALE GENOMIC DNA]</scope>
    <source>
        <strain evidence="1 2">Faydin-H70</strain>
    </source>
</reference>
<protein>
    <submittedName>
        <fullName evidence="1">RloB family protein</fullName>
    </submittedName>
</protein>